<organism evidence="3 4">
    <name type="scientific">Alienimonas chondri</name>
    <dbReference type="NCBI Taxonomy" id="2681879"/>
    <lineage>
        <taxon>Bacteria</taxon>
        <taxon>Pseudomonadati</taxon>
        <taxon>Planctomycetota</taxon>
        <taxon>Planctomycetia</taxon>
        <taxon>Planctomycetales</taxon>
        <taxon>Planctomycetaceae</taxon>
        <taxon>Alienimonas</taxon>
    </lineage>
</organism>
<proteinExistence type="predicted"/>
<evidence type="ECO:0000313" key="4">
    <source>
        <dbReference type="Proteomes" id="UP000609651"/>
    </source>
</evidence>
<comment type="caution">
    <text evidence="3">The sequence shown here is derived from an EMBL/GenBank/DDBJ whole genome shotgun (WGS) entry which is preliminary data.</text>
</comment>
<dbReference type="InterPro" id="IPR025889">
    <property type="entry name" value="GSP17M-like_dom"/>
</dbReference>
<protein>
    <recommendedName>
        <fullName evidence="2">General stress protein 17M-like domain-containing protein</fullName>
    </recommendedName>
</protein>
<evidence type="ECO:0000256" key="1">
    <source>
        <dbReference type="SAM" id="Phobius"/>
    </source>
</evidence>
<dbReference type="Pfam" id="PF11181">
    <property type="entry name" value="YflT"/>
    <property type="match status" value="1"/>
</dbReference>
<dbReference type="RefSeq" id="WP_171186329.1">
    <property type="nucleotide sequence ID" value="NZ_WTPX01000053.1"/>
</dbReference>
<keyword evidence="1" id="KW-1133">Transmembrane helix</keyword>
<keyword evidence="1" id="KW-0472">Membrane</keyword>
<name>A0ABX1VF18_9PLAN</name>
<keyword evidence="1" id="KW-0812">Transmembrane</keyword>
<sequence length="163" mass="17503">MAPVSKNPQRIVGSFPDYAAAQKAVDYLSDEKFPVEHVTIVGRGMQFVEQVTGRLNWGRAFLNGLSSGAMTGLFIGLLLALFFPAIEVENGAVVREGFNWPLILWSLAIGAVFGSAFALIGYAMTGGKRDFTSVGAMRAETYDVLVDADHADEAERVLTGLTA</sequence>
<accession>A0ABX1VF18</accession>
<feature type="transmembrane region" description="Helical" evidence="1">
    <location>
        <begin position="60"/>
        <end position="83"/>
    </location>
</feature>
<feature type="domain" description="General stress protein 17M-like" evidence="2">
    <location>
        <begin position="11"/>
        <end position="82"/>
    </location>
</feature>
<dbReference type="EMBL" id="WTPX01000053">
    <property type="protein sequence ID" value="NNJ25877.1"/>
    <property type="molecule type" value="Genomic_DNA"/>
</dbReference>
<keyword evidence="4" id="KW-1185">Reference proteome</keyword>
<gene>
    <name evidence="3" type="ORF">LzC2_19530</name>
</gene>
<evidence type="ECO:0000313" key="3">
    <source>
        <dbReference type="EMBL" id="NNJ25877.1"/>
    </source>
</evidence>
<feature type="transmembrane region" description="Helical" evidence="1">
    <location>
        <begin position="103"/>
        <end position="123"/>
    </location>
</feature>
<dbReference type="Proteomes" id="UP000609651">
    <property type="component" value="Unassembled WGS sequence"/>
</dbReference>
<evidence type="ECO:0000259" key="2">
    <source>
        <dbReference type="Pfam" id="PF11181"/>
    </source>
</evidence>
<reference evidence="3 4" key="1">
    <citation type="journal article" date="2020" name="Syst. Appl. Microbiol.">
        <title>Alienimonas chondri sp. nov., a novel planctomycete isolated from the biofilm of the red alga Chondrus crispus.</title>
        <authorList>
            <person name="Vitorino I."/>
            <person name="Albuquerque L."/>
            <person name="Wiegand S."/>
            <person name="Kallscheuer N."/>
            <person name="da Costa M.S."/>
            <person name="Lobo-da-Cunha A."/>
            <person name="Jogler C."/>
            <person name="Lage O.M."/>
        </authorList>
    </citation>
    <scope>NUCLEOTIDE SEQUENCE [LARGE SCALE GENOMIC DNA]</scope>
    <source>
        <strain evidence="3 4">LzC2</strain>
    </source>
</reference>